<gene>
    <name evidence="1" type="ORF">HINF_LOCUS14373</name>
    <name evidence="2" type="ORF">HINF_LOCUS66365</name>
</gene>
<sequence>MERKPELMQLNSIYNAISQFHTQRQYIATKSDLKTLLQNVMTCYSNARILFENIQKGLQVFYVLSKKVMFSQTTQVSSVLNQHYWKLQKQLENYIYHQYNYILRRSFQMKWFNFNVIIFQLVLAVCVE</sequence>
<accession>A0AA86U0A9</accession>
<dbReference type="EMBL" id="CAXDID020000446">
    <property type="protein sequence ID" value="CAL6092646.1"/>
    <property type="molecule type" value="Genomic_DNA"/>
</dbReference>
<reference evidence="2 3" key="2">
    <citation type="submission" date="2024-07" db="EMBL/GenBank/DDBJ databases">
        <authorList>
            <person name="Akdeniz Z."/>
        </authorList>
    </citation>
    <scope>NUCLEOTIDE SEQUENCE [LARGE SCALE GENOMIC DNA]</scope>
</reference>
<evidence type="ECO:0000313" key="2">
    <source>
        <dbReference type="EMBL" id="CAL6092646.1"/>
    </source>
</evidence>
<proteinExistence type="predicted"/>
<keyword evidence="3" id="KW-1185">Reference proteome</keyword>
<comment type="caution">
    <text evidence="1">The sequence shown here is derived from an EMBL/GenBank/DDBJ whole genome shotgun (WGS) entry which is preliminary data.</text>
</comment>
<evidence type="ECO:0000313" key="1">
    <source>
        <dbReference type="EMBL" id="CAI9926728.1"/>
    </source>
</evidence>
<name>A0AA86U0A9_9EUKA</name>
<dbReference type="EMBL" id="CATOUU010000370">
    <property type="protein sequence ID" value="CAI9926728.1"/>
    <property type="molecule type" value="Genomic_DNA"/>
</dbReference>
<protein>
    <submittedName>
        <fullName evidence="2">Hypothetical_protein</fullName>
    </submittedName>
</protein>
<dbReference type="Proteomes" id="UP001642409">
    <property type="component" value="Unassembled WGS sequence"/>
</dbReference>
<evidence type="ECO:0000313" key="3">
    <source>
        <dbReference type="Proteomes" id="UP001642409"/>
    </source>
</evidence>
<dbReference type="AlphaFoldDB" id="A0AA86U0A9"/>
<reference evidence="1" key="1">
    <citation type="submission" date="2023-06" db="EMBL/GenBank/DDBJ databases">
        <authorList>
            <person name="Kurt Z."/>
        </authorList>
    </citation>
    <scope>NUCLEOTIDE SEQUENCE</scope>
</reference>
<organism evidence="1">
    <name type="scientific">Hexamita inflata</name>
    <dbReference type="NCBI Taxonomy" id="28002"/>
    <lineage>
        <taxon>Eukaryota</taxon>
        <taxon>Metamonada</taxon>
        <taxon>Diplomonadida</taxon>
        <taxon>Hexamitidae</taxon>
        <taxon>Hexamitinae</taxon>
        <taxon>Hexamita</taxon>
    </lineage>
</organism>